<keyword evidence="1" id="KW-0472">Membrane</keyword>
<dbReference type="Proteomes" id="UP000774804">
    <property type="component" value="Unassembled WGS sequence"/>
</dbReference>
<dbReference type="EMBL" id="RCML01000001">
    <property type="protein sequence ID" value="KAG3000765.1"/>
    <property type="molecule type" value="Genomic_DNA"/>
</dbReference>
<protein>
    <submittedName>
        <fullName evidence="7">Uncharacterized protein</fullName>
    </submittedName>
</protein>
<dbReference type="Proteomes" id="UP000251314">
    <property type="component" value="Unassembled WGS sequence"/>
</dbReference>
<evidence type="ECO:0000256" key="1">
    <source>
        <dbReference type="SAM" id="Phobius"/>
    </source>
</evidence>
<dbReference type="VEuPathDB" id="FungiDB:PC110_g7514"/>
<dbReference type="EMBL" id="JAENGZ010000074">
    <property type="protein sequence ID" value="KAG6970409.1"/>
    <property type="molecule type" value="Genomic_DNA"/>
</dbReference>
<evidence type="ECO:0000313" key="4">
    <source>
        <dbReference type="EMBL" id="KAG2951235.1"/>
    </source>
</evidence>
<dbReference type="Proteomes" id="UP000735874">
    <property type="component" value="Unassembled WGS sequence"/>
</dbReference>
<dbReference type="AlphaFoldDB" id="A0A329SKG8"/>
<evidence type="ECO:0000313" key="2">
    <source>
        <dbReference type="EMBL" id="KAG2869428.1"/>
    </source>
</evidence>
<accession>A0A329SKG8</accession>
<keyword evidence="1" id="KW-0812">Transmembrane</keyword>
<reference evidence="2" key="2">
    <citation type="submission" date="2018-10" db="EMBL/GenBank/DDBJ databases">
        <title>Effector identification in a new, highly contiguous assembly of the strawberry crown rot pathogen Phytophthora cactorum.</title>
        <authorList>
            <person name="Armitage A.D."/>
            <person name="Nellist C.F."/>
            <person name="Bates H."/>
            <person name="Vickerstaff R.J."/>
            <person name="Harrison R.J."/>
        </authorList>
    </citation>
    <scope>NUCLEOTIDE SEQUENCE</scope>
    <source>
        <strain evidence="2">15-7</strain>
        <strain evidence="3">4032</strain>
        <strain evidence="4">4040</strain>
        <strain evidence="5">P415</strain>
    </source>
</reference>
<dbReference type="Proteomes" id="UP000697107">
    <property type="component" value="Unassembled WGS sequence"/>
</dbReference>
<evidence type="ECO:0000313" key="5">
    <source>
        <dbReference type="EMBL" id="KAG3000765.1"/>
    </source>
</evidence>
<sequence>MYKLTFETNLPFSGRRGVVIVFRVFLVLHLFVFVRLSPPLFRAPRPQCPLVLTVHSRPHASRYSVSNKPPVAHFRLSSAAMISPLKDIVVATVLGIGAGMVWNNFKDGELDRISRFYKWYDAQEAQKKSLHAND</sequence>
<proteinExistence type="predicted"/>
<gene>
    <name evidence="6" type="ORF">JG687_00002651</name>
    <name evidence="7" type="ORF">PC110_g7514</name>
    <name evidence="2" type="ORF">PC113_g216</name>
    <name evidence="3" type="ORF">PC115_g319</name>
    <name evidence="4" type="ORF">PC117_g3757</name>
    <name evidence="5" type="ORF">PC118_g108</name>
</gene>
<dbReference type="EMBL" id="RCMI01000003">
    <property type="protein sequence ID" value="KAG2944468.1"/>
    <property type="molecule type" value="Genomic_DNA"/>
</dbReference>
<dbReference type="Proteomes" id="UP000688947">
    <property type="component" value="Unassembled WGS sequence"/>
</dbReference>
<evidence type="ECO:0000313" key="3">
    <source>
        <dbReference type="EMBL" id="KAG2944468.1"/>
    </source>
</evidence>
<reference evidence="6" key="3">
    <citation type="submission" date="2021-01" db="EMBL/GenBank/DDBJ databases">
        <title>Phytophthora aleatoria, a newly-described species from Pinus radiata is distinct from Phytophthora cactorum isolates based on comparative genomics.</title>
        <authorList>
            <person name="Mcdougal R."/>
            <person name="Panda P."/>
            <person name="Williams N."/>
            <person name="Studholme D.J."/>
        </authorList>
    </citation>
    <scope>NUCLEOTIDE SEQUENCE</scope>
    <source>
        <strain evidence="6">NZFS 3830</strain>
    </source>
</reference>
<keyword evidence="8" id="KW-1185">Reference proteome</keyword>
<comment type="caution">
    <text evidence="7">The sequence shown here is derived from an EMBL/GenBank/DDBJ whole genome shotgun (WGS) entry which is preliminary data.</text>
</comment>
<evidence type="ECO:0000313" key="6">
    <source>
        <dbReference type="EMBL" id="KAG6970409.1"/>
    </source>
</evidence>
<dbReference type="EMBL" id="RCMK01000055">
    <property type="protein sequence ID" value="KAG2951235.1"/>
    <property type="molecule type" value="Genomic_DNA"/>
</dbReference>
<organism evidence="7 8">
    <name type="scientific">Phytophthora cactorum</name>
    <dbReference type="NCBI Taxonomy" id="29920"/>
    <lineage>
        <taxon>Eukaryota</taxon>
        <taxon>Sar</taxon>
        <taxon>Stramenopiles</taxon>
        <taxon>Oomycota</taxon>
        <taxon>Peronosporomycetes</taxon>
        <taxon>Peronosporales</taxon>
        <taxon>Peronosporaceae</taxon>
        <taxon>Phytophthora</taxon>
    </lineage>
</organism>
<feature type="transmembrane region" description="Helical" evidence="1">
    <location>
        <begin position="20"/>
        <end position="37"/>
    </location>
</feature>
<dbReference type="EMBL" id="RCMG01000002">
    <property type="protein sequence ID" value="KAG2869428.1"/>
    <property type="molecule type" value="Genomic_DNA"/>
</dbReference>
<dbReference type="OrthoDB" id="506921at2759"/>
<name>A0A329SKG8_9STRA</name>
<evidence type="ECO:0000313" key="8">
    <source>
        <dbReference type="Proteomes" id="UP000251314"/>
    </source>
</evidence>
<keyword evidence="1" id="KW-1133">Transmembrane helix</keyword>
<reference evidence="7 8" key="1">
    <citation type="submission" date="2018-01" db="EMBL/GenBank/DDBJ databases">
        <title>Draft genome of the strawberry crown rot pathogen Phytophthora cactorum.</title>
        <authorList>
            <person name="Armitage A.D."/>
            <person name="Lysoe E."/>
            <person name="Nellist C.F."/>
            <person name="Harrison R.J."/>
            <person name="Brurberg M.B."/>
        </authorList>
    </citation>
    <scope>NUCLEOTIDE SEQUENCE [LARGE SCALE GENOMIC DNA]</scope>
    <source>
        <strain evidence="7 8">10300</strain>
    </source>
</reference>
<evidence type="ECO:0000313" key="7">
    <source>
        <dbReference type="EMBL" id="RAW36198.1"/>
    </source>
</evidence>
<dbReference type="Proteomes" id="UP000736787">
    <property type="component" value="Unassembled WGS sequence"/>
</dbReference>
<dbReference type="EMBL" id="MJFZ01000146">
    <property type="protein sequence ID" value="RAW36198.1"/>
    <property type="molecule type" value="Genomic_DNA"/>
</dbReference>